<gene>
    <name evidence="3" type="primary">zapE</name>
    <name evidence="3" type="ORF">DM558_00730</name>
</gene>
<keyword evidence="4" id="KW-1185">Reference proteome</keyword>
<name>A0A3Q9JLC9_9GAMM</name>
<dbReference type="RefSeq" id="WP_127161607.1">
    <property type="nucleotide sequence ID" value="NZ_CP029822.1"/>
</dbReference>
<dbReference type="KEGG" id="emo:DM558_00730"/>
<dbReference type="Pfam" id="PF03969">
    <property type="entry name" value="AFG1_ATPase"/>
    <property type="match status" value="1"/>
</dbReference>
<evidence type="ECO:0000313" key="3">
    <source>
        <dbReference type="EMBL" id="AZS49392.1"/>
    </source>
</evidence>
<dbReference type="NCBIfam" id="NF040713">
    <property type="entry name" value="ZapE"/>
    <property type="match status" value="1"/>
</dbReference>
<proteinExistence type="predicted"/>
<keyword evidence="3" id="KW-0132">Cell division</keyword>
<reference evidence="4" key="1">
    <citation type="submission" date="2018-06" db="EMBL/GenBank/DDBJ databases">
        <title>Complete genome of Pseudomonas insecticola strain QZS01.</title>
        <authorList>
            <person name="Wang J."/>
            <person name="Su Q."/>
        </authorList>
    </citation>
    <scope>NUCLEOTIDE SEQUENCE [LARGE SCALE GENOMIC DNA]</scope>
    <source>
        <strain evidence="4">QZS01</strain>
    </source>
</reference>
<dbReference type="SUPFAM" id="SSF52540">
    <property type="entry name" value="P-loop containing nucleoside triphosphate hydrolases"/>
    <property type="match status" value="1"/>
</dbReference>
<keyword evidence="3" id="KW-0131">Cell cycle</keyword>
<sequence>MANSSLAAYFQNKAQQQNFLISNTQQNTIHQLSELSDLLYLNKKIKNPPCYYLWGPVGRGKSWLLNTFFDGIPIKEKKRFHFHRFFKLLHQKIFQYAQYTNPTKEAIDDLLENSTLVCFDELHVHDIGDAMLITQLLKILFERNIAIIITSNYEPDSLLSNPLYHERFMPAITLLKKHMHIINIEGEIDFRTLPQKNKQGFTAGYYVYPATQEQRQALGIPNYTDKTQPIQLTNRQLYPTNYTNKQIIFNFENICEQETSTNDYLTLIEQFDDWIIDNVPLIKTTSLGAQQRFINLIDILYDQNKCLYLLSQYSLDQLLAEAAIGDMARTYSRLNQLQKC</sequence>
<dbReference type="InterPro" id="IPR027417">
    <property type="entry name" value="P-loop_NTPase"/>
</dbReference>
<evidence type="ECO:0000256" key="2">
    <source>
        <dbReference type="ARBA" id="ARBA00022840"/>
    </source>
</evidence>
<dbReference type="PANTHER" id="PTHR12169">
    <property type="entry name" value="ATPASE N2B"/>
    <property type="match status" value="1"/>
</dbReference>
<dbReference type="EMBL" id="CP029822">
    <property type="protein sequence ID" value="AZS49392.1"/>
    <property type="molecule type" value="Genomic_DNA"/>
</dbReference>
<dbReference type="Gene3D" id="3.40.50.300">
    <property type="entry name" value="P-loop containing nucleotide triphosphate hydrolases"/>
    <property type="match status" value="1"/>
</dbReference>
<dbReference type="GO" id="GO:0032153">
    <property type="term" value="C:cell division site"/>
    <property type="evidence" value="ECO:0007669"/>
    <property type="project" value="TreeGrafter"/>
</dbReference>
<organism evidence="3 4">
    <name type="scientific">Entomomonas moraniae</name>
    <dbReference type="NCBI Taxonomy" id="2213226"/>
    <lineage>
        <taxon>Bacteria</taxon>
        <taxon>Pseudomonadati</taxon>
        <taxon>Pseudomonadota</taxon>
        <taxon>Gammaproteobacteria</taxon>
        <taxon>Pseudomonadales</taxon>
        <taxon>Pseudomonadaceae</taxon>
        <taxon>Entomomonas</taxon>
    </lineage>
</organism>
<keyword evidence="2" id="KW-0067">ATP-binding</keyword>
<evidence type="ECO:0000256" key="1">
    <source>
        <dbReference type="ARBA" id="ARBA00022741"/>
    </source>
</evidence>
<dbReference type="GO" id="GO:0005737">
    <property type="term" value="C:cytoplasm"/>
    <property type="evidence" value="ECO:0007669"/>
    <property type="project" value="TreeGrafter"/>
</dbReference>
<dbReference type="GO" id="GO:0051301">
    <property type="term" value="P:cell division"/>
    <property type="evidence" value="ECO:0007669"/>
    <property type="project" value="UniProtKB-KW"/>
</dbReference>
<dbReference type="GO" id="GO:0016887">
    <property type="term" value="F:ATP hydrolysis activity"/>
    <property type="evidence" value="ECO:0007669"/>
    <property type="project" value="InterPro"/>
</dbReference>
<dbReference type="PANTHER" id="PTHR12169:SF6">
    <property type="entry name" value="AFG1-LIKE ATPASE"/>
    <property type="match status" value="1"/>
</dbReference>
<dbReference type="Proteomes" id="UP000273143">
    <property type="component" value="Chromosome"/>
</dbReference>
<accession>A0A3Q9JLC9</accession>
<dbReference type="GO" id="GO:0005524">
    <property type="term" value="F:ATP binding"/>
    <property type="evidence" value="ECO:0007669"/>
    <property type="project" value="UniProtKB-KW"/>
</dbReference>
<keyword evidence="1" id="KW-0547">Nucleotide-binding</keyword>
<dbReference type="AlphaFoldDB" id="A0A3Q9JLC9"/>
<dbReference type="InterPro" id="IPR005654">
    <property type="entry name" value="ATPase_AFG1-like"/>
</dbReference>
<evidence type="ECO:0000313" key="4">
    <source>
        <dbReference type="Proteomes" id="UP000273143"/>
    </source>
</evidence>
<protein>
    <submittedName>
        <fullName evidence="3">Cell division protein ZapE</fullName>
    </submittedName>
</protein>